<name>A0A919JAK6_9ACTN</name>
<proteinExistence type="predicted"/>
<dbReference type="Gene3D" id="3.40.50.300">
    <property type="entry name" value="P-loop containing nucleotide triphosphate hydrolases"/>
    <property type="match status" value="1"/>
</dbReference>
<evidence type="ECO:0000313" key="2">
    <source>
        <dbReference type="EMBL" id="GIE16312.1"/>
    </source>
</evidence>
<dbReference type="Proteomes" id="UP000598174">
    <property type="component" value="Unassembled WGS sequence"/>
</dbReference>
<reference evidence="2" key="1">
    <citation type="submission" date="2021-01" db="EMBL/GenBank/DDBJ databases">
        <title>Whole genome shotgun sequence of Actinoplanes ferrugineus NBRC 15555.</title>
        <authorList>
            <person name="Komaki H."/>
            <person name="Tamura T."/>
        </authorList>
    </citation>
    <scope>NUCLEOTIDE SEQUENCE</scope>
    <source>
        <strain evidence="2">NBRC 15555</strain>
    </source>
</reference>
<dbReference type="RefSeq" id="WP_344222903.1">
    <property type="nucleotide sequence ID" value="NZ_BAAABP010000005.1"/>
</dbReference>
<gene>
    <name evidence="2" type="ORF">Afe05nite_81520</name>
</gene>
<evidence type="ECO:0008006" key="4">
    <source>
        <dbReference type="Google" id="ProtNLM"/>
    </source>
</evidence>
<sequence>MTIAPSPWEAAARLFEPTPESVYLADPVGWCRHRLGEHLWSKQRAIAESVRDHRRTAVKSCHNAGKSWIASRIAAWWLDVHPPGEAIVVSTAPTYKQVHAILWEEIRGAAKKAAGRGDPLPGRVLQSDEWKLDDGTLIGFGRKPADTDVHGFQGIHRRYVLVVIDEACGVPAQLWTAIEAITTNADCRILAIGNPDDPATEFASVCKPGSGWNIIRINGLETPNFTPEQVAAHPELGELFTKLGLGPTTEFVPDALRPLMLDPEWVADKIRRWGVESPRFLSKVLGDFPDIGEDILFPPSLITAAQERTREPGPRSILGVDVARFGSDRTILALRRGPVMRIVGDGQKQATTATTGQVVSAISEHLVDEVRVDGVGVGGGVVDQLVELASLGEASVEIVDMQAGGAATDSEHFANARAEWTWGLKQRFEDGDADLDPDDDDLAAQLGSLRYRFNSRGQVVIESKEDMRKRGLPSPDRADALVLTSAAEPPVEQLVEDPDHDEYEISAY</sequence>
<organism evidence="2 3">
    <name type="scientific">Paractinoplanes ferrugineus</name>
    <dbReference type="NCBI Taxonomy" id="113564"/>
    <lineage>
        <taxon>Bacteria</taxon>
        <taxon>Bacillati</taxon>
        <taxon>Actinomycetota</taxon>
        <taxon>Actinomycetes</taxon>
        <taxon>Micromonosporales</taxon>
        <taxon>Micromonosporaceae</taxon>
        <taxon>Paractinoplanes</taxon>
    </lineage>
</organism>
<dbReference type="Gene3D" id="3.30.420.240">
    <property type="match status" value="1"/>
</dbReference>
<dbReference type="EMBL" id="BOMM01000081">
    <property type="protein sequence ID" value="GIE16312.1"/>
    <property type="molecule type" value="Genomic_DNA"/>
</dbReference>
<evidence type="ECO:0000256" key="1">
    <source>
        <dbReference type="SAM" id="MobiDB-lite"/>
    </source>
</evidence>
<accession>A0A919JAK6</accession>
<evidence type="ECO:0000313" key="3">
    <source>
        <dbReference type="Proteomes" id="UP000598174"/>
    </source>
</evidence>
<feature type="compositionally biased region" description="Acidic residues" evidence="1">
    <location>
        <begin position="494"/>
        <end position="508"/>
    </location>
</feature>
<keyword evidence="3" id="KW-1185">Reference proteome</keyword>
<dbReference type="AlphaFoldDB" id="A0A919JAK6"/>
<comment type="caution">
    <text evidence="2">The sequence shown here is derived from an EMBL/GenBank/DDBJ whole genome shotgun (WGS) entry which is preliminary data.</text>
</comment>
<protein>
    <recommendedName>
        <fullName evidence="4">Terminase</fullName>
    </recommendedName>
</protein>
<feature type="region of interest" description="Disordered" evidence="1">
    <location>
        <begin position="485"/>
        <end position="508"/>
    </location>
</feature>
<dbReference type="InterPro" id="IPR027417">
    <property type="entry name" value="P-loop_NTPase"/>
</dbReference>